<feature type="region of interest" description="Disordered" evidence="2">
    <location>
        <begin position="490"/>
        <end position="526"/>
    </location>
</feature>
<feature type="region of interest" description="Disordered" evidence="2">
    <location>
        <begin position="116"/>
        <end position="160"/>
    </location>
</feature>
<feature type="coiled-coil region" evidence="1">
    <location>
        <begin position="1108"/>
        <end position="1135"/>
    </location>
</feature>
<proteinExistence type="predicted"/>
<feature type="compositionally biased region" description="Low complexity" evidence="2">
    <location>
        <begin position="515"/>
        <end position="526"/>
    </location>
</feature>
<feature type="compositionally biased region" description="Low complexity" evidence="2">
    <location>
        <begin position="124"/>
        <end position="144"/>
    </location>
</feature>
<sequence length="1136" mass="122943">MSTILTNEENISKSSFAQASTTKPTLPKRSNRRSLVGTPPQLLFETSSSPSVTCVPLVSSSSSMTTLPATWVESTKEEARAKRASTGMAPKQSNVQPVYIAPLKIGVKKYPMRPSTSSTIFTQSSPNTMSSPTFSSMTTPTMPTKSQHRRSADSAFATPMSSRSSVFKSHDVFVTGIGLDFSSPDLNYPVKSTSSSNNIAELSRAPLSVNMLKHKISSISTNACELKSTSTETSAVNPRSLHSSSNSESTVADTQSDTSAISSIANSPPANSVQIRAKSYDTACTASPRLPVAESAIQTPKRASLLSAIPMGISRSHQELIDGSPKTFHRVEAQGLFESVRGLMADIGAEVELSPKEQPTAPSNQQTTSKDKAIDDEDANGRYSDSERRDLRSWLATSQQIQNIGPTDTPIVDSGAKKTDNKVIFSTPKIQVAIAPTSSGESTADTVPVPQRRSSKQHGLALPEQSEAEANNGASSRSRLWNLLRAPSPTASASSYASTSSFVPNKSRAPPTNASTSSLVSNNSSSSFSLFTRKFGSRSVSDTQISSSTSTQEDTVPLRLTRNHIDEDHLASLIISNAEARHVLKTDTNPSKLREVGLKLELGWREQLSEAQSLRGRLELTQDTVEDLEEENKQLRAQLGGLSELVVQKEEDMKALSKGAKGQIARERDVVAAEIAAIRAHAELRIDRLEREKAEEKAFSLGLGMMLKERERGRERGLFGVQGYNQHGDEGSNVGEDDDGNGRDCENLSLTVPGVGRPNSVLFDLPTSIYDDDVMRIDGTPSPSFPKTLRRSALLQCRPTRSDWHEEPLEMAYEDLFRCSSHRFAQGAAAPPSTLVDERVLLIGTDMRLLVKIASRLTAMGLTQVILACPDSEGERETLEKGVRCMTFDIDAENAYGALLETATLKLGGEVDCIVNAFDDVKDVGRLNAVSSLLLQQMNYEQTMDRNASLITTKQPLSIVDVIYDHSPTQKGETDPDNAIRSMCTTSLVGLASSLATQANLSRQSDGSKRAIRLNSILASDKVSALDKEMEAILRLIDPCSTVQGSIIQPQPMMHCVGAPLCPALPASLSSPNLATPIQIERNKDLFSTPTNQGWLRFHKRLADADLFDALERENNALLAKVNSLEALVESIKAAQ</sequence>
<dbReference type="EMBL" id="HG529927">
    <property type="protein sequence ID" value="CDI57125.1"/>
    <property type="molecule type" value="Genomic_DNA"/>
</dbReference>
<feature type="region of interest" description="Disordered" evidence="2">
    <location>
        <begin position="721"/>
        <end position="742"/>
    </location>
</feature>
<evidence type="ECO:0000313" key="3">
    <source>
        <dbReference type="EMBL" id="CDI57125.1"/>
    </source>
</evidence>
<keyword evidence="1" id="KW-0175">Coiled coil</keyword>
<accession>A0A077R3P6</accession>
<feature type="compositionally biased region" description="Polar residues" evidence="2">
    <location>
        <begin position="227"/>
        <end position="258"/>
    </location>
</feature>
<feature type="compositionally biased region" description="Polar residues" evidence="2">
    <location>
        <begin position="1"/>
        <end position="24"/>
    </location>
</feature>
<feature type="region of interest" description="Disordered" evidence="2">
    <location>
        <begin position="1"/>
        <end position="39"/>
    </location>
</feature>
<feature type="region of interest" description="Disordered" evidence="2">
    <location>
        <begin position="227"/>
        <end position="272"/>
    </location>
</feature>
<protein>
    <submittedName>
        <fullName evidence="3">Uncharacterized protein</fullName>
    </submittedName>
</protein>
<name>A0A077R3P6_9BASI</name>
<feature type="coiled-coil region" evidence="1">
    <location>
        <begin position="611"/>
        <end position="699"/>
    </location>
</feature>
<organism evidence="3">
    <name type="scientific">Melanopsichium pennsylvanicum 4</name>
    <dbReference type="NCBI Taxonomy" id="1398559"/>
    <lineage>
        <taxon>Eukaryota</taxon>
        <taxon>Fungi</taxon>
        <taxon>Dikarya</taxon>
        <taxon>Basidiomycota</taxon>
        <taxon>Ustilaginomycotina</taxon>
        <taxon>Ustilaginomycetes</taxon>
        <taxon>Ustilaginales</taxon>
        <taxon>Ustilaginaceae</taxon>
        <taxon>Melanopsichium</taxon>
    </lineage>
</organism>
<feature type="region of interest" description="Disordered" evidence="2">
    <location>
        <begin position="352"/>
        <end position="388"/>
    </location>
</feature>
<feature type="compositionally biased region" description="Low complexity" evidence="2">
    <location>
        <begin position="490"/>
        <end position="501"/>
    </location>
</feature>
<reference evidence="3" key="1">
    <citation type="journal article" date="2014" name="Genome Biol. Evol.">
        <title>Gene Loss Rather Than Gene Gain Is Associated with a Host Jump from Monocots to Dicots in the Smut Fungus Melanopsichium pennsylvanicum.</title>
        <authorList>
            <person name="Sharma R."/>
            <person name="Mishra B."/>
            <person name="Runge F."/>
            <person name="Thines M."/>
        </authorList>
    </citation>
    <scope>NUCLEOTIDE SEQUENCE</scope>
    <source>
        <strain evidence="3">4</strain>
    </source>
</reference>
<evidence type="ECO:0000256" key="2">
    <source>
        <dbReference type="SAM" id="MobiDB-lite"/>
    </source>
</evidence>
<dbReference type="AlphaFoldDB" id="A0A077R3P6"/>
<feature type="compositionally biased region" description="Low complexity" evidence="2">
    <location>
        <begin position="259"/>
        <end position="272"/>
    </location>
</feature>
<evidence type="ECO:0000256" key="1">
    <source>
        <dbReference type="SAM" id="Coils"/>
    </source>
</evidence>
<feature type="region of interest" description="Disordered" evidence="2">
    <location>
        <begin position="435"/>
        <end position="474"/>
    </location>
</feature>
<feature type="compositionally biased region" description="Polar residues" evidence="2">
    <location>
        <begin position="436"/>
        <end position="445"/>
    </location>
</feature>